<keyword evidence="9" id="KW-1185">Reference proteome</keyword>
<organism evidence="8 9">
    <name type="scientific">Edaphobacter dinghuensis</name>
    <dbReference type="NCBI Taxonomy" id="1560005"/>
    <lineage>
        <taxon>Bacteria</taxon>
        <taxon>Pseudomonadati</taxon>
        <taxon>Acidobacteriota</taxon>
        <taxon>Terriglobia</taxon>
        <taxon>Terriglobales</taxon>
        <taxon>Acidobacteriaceae</taxon>
        <taxon>Edaphobacter</taxon>
    </lineage>
</organism>
<reference evidence="8" key="1">
    <citation type="journal article" date="2014" name="Int. J. Syst. Evol. Microbiol.">
        <title>Complete genome sequence of Corynebacterium casei LMG S-19264T (=DSM 44701T), isolated from a smear-ripened cheese.</title>
        <authorList>
            <consortium name="US DOE Joint Genome Institute (JGI-PGF)"/>
            <person name="Walter F."/>
            <person name="Albersmeier A."/>
            <person name="Kalinowski J."/>
            <person name="Ruckert C."/>
        </authorList>
    </citation>
    <scope>NUCLEOTIDE SEQUENCE</scope>
    <source>
        <strain evidence="8">CGMCC 1.12997</strain>
    </source>
</reference>
<dbReference type="NCBIfam" id="TIGR00778">
    <property type="entry name" value="ahpD_dom"/>
    <property type="match status" value="1"/>
</dbReference>
<dbReference type="GO" id="GO:0006979">
    <property type="term" value="P:response to oxidative stress"/>
    <property type="evidence" value="ECO:0007669"/>
    <property type="project" value="InterPro"/>
</dbReference>
<feature type="active site" description="Cysteine sulfenic acid (-SOH) intermediate" evidence="6">
    <location>
        <position position="135"/>
    </location>
</feature>
<evidence type="ECO:0000313" key="9">
    <source>
        <dbReference type="Proteomes" id="UP000647241"/>
    </source>
</evidence>
<protein>
    <recommendedName>
        <fullName evidence="6">Alkyl hydroperoxide reductase AhpD</fullName>
        <ecNumber evidence="6">1.11.1.28</ecNumber>
    </recommendedName>
    <alternativeName>
        <fullName evidence="6">Alkylhydroperoxidase AhpD</fullName>
    </alternativeName>
</protein>
<comment type="function">
    <text evidence="6">Antioxidant protein with alkyl hydroperoxidase activity. Required for the reduction of the AhpC active site cysteine residues and for the regeneration of the AhpC enzyme activity.</text>
</comment>
<dbReference type="GO" id="GO:0051920">
    <property type="term" value="F:peroxiredoxin activity"/>
    <property type="evidence" value="ECO:0007669"/>
    <property type="project" value="InterPro"/>
</dbReference>
<feature type="disulfide bond" description="Interchain (with AhpC); in linked form" evidence="6">
    <location>
        <position position="135"/>
    </location>
</feature>
<dbReference type="RefSeq" id="WP_188554411.1">
    <property type="nucleotide sequence ID" value="NZ_JAGSYJ010000002.1"/>
</dbReference>
<dbReference type="InterPro" id="IPR004674">
    <property type="entry name" value="AhpD"/>
</dbReference>
<sequence length="181" mass="19580">MALEELISDLPAYAKDLKLNYSSLVKQNTELTPQQLWGTVVVAAIATRCAELTTEVIAEAESVLAPGALDAAKAAAAIMGMNNIYYRFHHLTKNEKYATLPSRLRMNALRGHTVEAVDFELWCLAVSAINACDKCVDSHEKVLREKGATEELINAVVRVTSVIHAIGVVLDSEKASPTATA</sequence>
<evidence type="ECO:0000256" key="2">
    <source>
        <dbReference type="ARBA" id="ARBA00022862"/>
    </source>
</evidence>
<evidence type="ECO:0000256" key="4">
    <source>
        <dbReference type="ARBA" id="ARBA00023157"/>
    </source>
</evidence>
<evidence type="ECO:0000256" key="3">
    <source>
        <dbReference type="ARBA" id="ARBA00023002"/>
    </source>
</evidence>
<name>A0A917M4X5_9BACT</name>
<dbReference type="SUPFAM" id="SSF69118">
    <property type="entry name" value="AhpD-like"/>
    <property type="match status" value="1"/>
</dbReference>
<dbReference type="Gene3D" id="1.20.1290.10">
    <property type="entry name" value="AhpD-like"/>
    <property type="match status" value="1"/>
</dbReference>
<keyword evidence="5 6" id="KW-0676">Redox-active center</keyword>
<dbReference type="AlphaFoldDB" id="A0A917M4X5"/>
<keyword evidence="1 6" id="KW-0575">Peroxidase</keyword>
<keyword evidence="4 6" id="KW-1015">Disulfide bond</keyword>
<comment type="caution">
    <text evidence="8">The sequence shown here is derived from an EMBL/GenBank/DDBJ whole genome shotgun (WGS) entry which is preliminary data.</text>
</comment>
<dbReference type="GO" id="GO:0045454">
    <property type="term" value="P:cell redox homeostasis"/>
    <property type="evidence" value="ECO:0007669"/>
    <property type="project" value="TreeGrafter"/>
</dbReference>
<proteinExistence type="inferred from homology"/>
<dbReference type="GO" id="GO:0015036">
    <property type="term" value="F:disulfide oxidoreductase activity"/>
    <property type="evidence" value="ECO:0007669"/>
    <property type="project" value="TreeGrafter"/>
</dbReference>
<reference evidence="8" key="2">
    <citation type="submission" date="2020-09" db="EMBL/GenBank/DDBJ databases">
        <authorList>
            <person name="Sun Q."/>
            <person name="Zhou Y."/>
        </authorList>
    </citation>
    <scope>NUCLEOTIDE SEQUENCE</scope>
    <source>
        <strain evidence="8">CGMCC 1.12997</strain>
    </source>
</reference>
<dbReference type="PANTHER" id="PTHR33930">
    <property type="entry name" value="ALKYL HYDROPEROXIDE REDUCTASE AHPD"/>
    <property type="match status" value="1"/>
</dbReference>
<gene>
    <name evidence="6 8" type="primary">ahpD</name>
    <name evidence="8" type="ORF">GCM10011585_20340</name>
</gene>
<evidence type="ECO:0000256" key="5">
    <source>
        <dbReference type="ARBA" id="ARBA00023284"/>
    </source>
</evidence>
<feature type="domain" description="Carboxymuconolactone decarboxylase-like" evidence="7">
    <location>
        <begin position="98"/>
        <end position="169"/>
    </location>
</feature>
<keyword evidence="2 6" id="KW-0049">Antioxidant</keyword>
<accession>A0A917M4X5</accession>
<keyword evidence="3 6" id="KW-0560">Oxidoreductase</keyword>
<dbReference type="InterPro" id="IPR029032">
    <property type="entry name" value="AhpD-like"/>
</dbReference>
<evidence type="ECO:0000256" key="1">
    <source>
        <dbReference type="ARBA" id="ARBA00022559"/>
    </source>
</evidence>
<dbReference type="InterPro" id="IPR004675">
    <property type="entry name" value="AhpD_core"/>
</dbReference>
<dbReference type="Proteomes" id="UP000647241">
    <property type="component" value="Unassembled WGS sequence"/>
</dbReference>
<dbReference type="EC" id="1.11.1.28" evidence="6"/>
<dbReference type="NCBIfam" id="TIGR00777">
    <property type="entry name" value="ahpD"/>
    <property type="match status" value="1"/>
</dbReference>
<dbReference type="Pfam" id="PF02627">
    <property type="entry name" value="CMD"/>
    <property type="match status" value="1"/>
</dbReference>
<dbReference type="InterPro" id="IPR003779">
    <property type="entry name" value="CMD-like"/>
</dbReference>
<evidence type="ECO:0000313" key="8">
    <source>
        <dbReference type="EMBL" id="GGG77214.1"/>
    </source>
</evidence>
<evidence type="ECO:0000259" key="7">
    <source>
        <dbReference type="Pfam" id="PF02627"/>
    </source>
</evidence>
<comment type="similarity">
    <text evidence="6">Belongs to the AhpD family.</text>
</comment>
<evidence type="ECO:0000256" key="6">
    <source>
        <dbReference type="HAMAP-Rule" id="MF_01676"/>
    </source>
</evidence>
<dbReference type="PANTHER" id="PTHR33930:SF7">
    <property type="entry name" value="ALKYL HYDROPEROXIDE REDUCTASE AHPD"/>
    <property type="match status" value="1"/>
</dbReference>
<comment type="catalytic activity">
    <reaction evidence="6">
        <text>N(6)-[(R)-dihydrolipoyl]-L-lysyl-[lipoyl-carrier protein] + a hydroperoxide = N(6)-[(R)-lipoyl]-L-lysyl-[lipoyl-carrier protein] + an alcohol + H2O</text>
        <dbReference type="Rhea" id="RHEA:62636"/>
        <dbReference type="Rhea" id="RHEA-COMP:10502"/>
        <dbReference type="Rhea" id="RHEA-COMP:16355"/>
        <dbReference type="ChEBI" id="CHEBI:15377"/>
        <dbReference type="ChEBI" id="CHEBI:30879"/>
        <dbReference type="ChEBI" id="CHEBI:35924"/>
        <dbReference type="ChEBI" id="CHEBI:83099"/>
        <dbReference type="ChEBI" id="CHEBI:83100"/>
        <dbReference type="EC" id="1.11.1.28"/>
    </reaction>
</comment>
<feature type="active site" description="Proton donor" evidence="6">
    <location>
        <position position="132"/>
    </location>
</feature>
<dbReference type="EMBL" id="BMGT01000002">
    <property type="protein sequence ID" value="GGG77214.1"/>
    <property type="molecule type" value="Genomic_DNA"/>
</dbReference>
<dbReference type="GO" id="GO:0032843">
    <property type="term" value="F:hydroperoxide reductase activity"/>
    <property type="evidence" value="ECO:0007669"/>
    <property type="project" value="InterPro"/>
</dbReference>
<feature type="disulfide bond" evidence="6">
    <location>
        <begin position="132"/>
        <end position="135"/>
    </location>
</feature>
<dbReference type="HAMAP" id="MF_01676">
    <property type="entry name" value="AhpD"/>
    <property type="match status" value="1"/>
</dbReference>